<keyword evidence="2" id="KW-0503">Monooxygenase</keyword>
<dbReference type="GO" id="GO:0004497">
    <property type="term" value="F:monooxygenase activity"/>
    <property type="evidence" value="ECO:0007669"/>
    <property type="project" value="UniProtKB-KW"/>
</dbReference>
<name>A0A4S1XH36_9SPHN</name>
<dbReference type="Gene3D" id="3.30.70.100">
    <property type="match status" value="1"/>
</dbReference>
<evidence type="ECO:0000259" key="1">
    <source>
        <dbReference type="PROSITE" id="PS51725"/>
    </source>
</evidence>
<evidence type="ECO:0000313" key="2">
    <source>
        <dbReference type="EMBL" id="TGX55944.1"/>
    </source>
</evidence>
<gene>
    <name evidence="2" type="ORF">E5A73_02180</name>
</gene>
<feature type="domain" description="ABM" evidence="1">
    <location>
        <begin position="36"/>
        <end position="122"/>
    </location>
</feature>
<dbReference type="PROSITE" id="PS51725">
    <property type="entry name" value="ABM"/>
    <property type="match status" value="1"/>
</dbReference>
<sequence length="133" mass="14004">MSSNYGRRPVLAGLGLALIGTHAVAKGTKMEDQIPFGMVGKMKAQPGKRAELIAILGSGTAAMPGCRAYLIAEDAKDGDAIWITEIWEDAASHKASLQLPAVRDAIAKGRPLIAGFDLSAETRPVDAASFWRG</sequence>
<dbReference type="SUPFAM" id="SSF54909">
    <property type="entry name" value="Dimeric alpha+beta barrel"/>
    <property type="match status" value="1"/>
</dbReference>
<organism evidence="2 3">
    <name type="scientific">Sphingomonas gei</name>
    <dbReference type="NCBI Taxonomy" id="1395960"/>
    <lineage>
        <taxon>Bacteria</taxon>
        <taxon>Pseudomonadati</taxon>
        <taxon>Pseudomonadota</taxon>
        <taxon>Alphaproteobacteria</taxon>
        <taxon>Sphingomonadales</taxon>
        <taxon>Sphingomonadaceae</taxon>
        <taxon>Sphingomonas</taxon>
    </lineage>
</organism>
<keyword evidence="2" id="KW-0560">Oxidoreductase</keyword>
<reference evidence="2 3" key="1">
    <citation type="submission" date="2019-04" db="EMBL/GenBank/DDBJ databases">
        <title>Sphingomonas psychrotolerans sp. nov., isolated from soil in the Tianshan Mountains, Xinjiang, China.</title>
        <authorList>
            <person name="Luo Y."/>
            <person name="Sheng H."/>
        </authorList>
    </citation>
    <scope>NUCLEOTIDE SEQUENCE [LARGE SCALE GENOMIC DNA]</scope>
    <source>
        <strain evidence="2 3">ZFGT-11</strain>
    </source>
</reference>
<dbReference type="Proteomes" id="UP000306147">
    <property type="component" value="Unassembled WGS sequence"/>
</dbReference>
<dbReference type="AlphaFoldDB" id="A0A4S1XH36"/>
<dbReference type="EMBL" id="SRXT01000001">
    <property type="protein sequence ID" value="TGX55944.1"/>
    <property type="molecule type" value="Genomic_DNA"/>
</dbReference>
<dbReference type="InterPro" id="IPR011008">
    <property type="entry name" value="Dimeric_a/b-barrel"/>
</dbReference>
<protein>
    <submittedName>
        <fullName evidence="2">Antibiotic biosynthesis monooxygenase</fullName>
    </submittedName>
</protein>
<dbReference type="RefSeq" id="WP_135962144.1">
    <property type="nucleotide sequence ID" value="NZ_SRXT01000001.1"/>
</dbReference>
<dbReference type="OrthoDB" id="5518280at2"/>
<evidence type="ECO:0000313" key="3">
    <source>
        <dbReference type="Proteomes" id="UP000306147"/>
    </source>
</evidence>
<comment type="caution">
    <text evidence="2">The sequence shown here is derived from an EMBL/GenBank/DDBJ whole genome shotgun (WGS) entry which is preliminary data.</text>
</comment>
<keyword evidence="3" id="KW-1185">Reference proteome</keyword>
<dbReference type="InterPro" id="IPR007138">
    <property type="entry name" value="ABM_dom"/>
</dbReference>
<accession>A0A4S1XH36</accession>
<proteinExistence type="predicted"/>
<dbReference type="Pfam" id="PF03992">
    <property type="entry name" value="ABM"/>
    <property type="match status" value="1"/>
</dbReference>